<comment type="caution">
    <text evidence="2">The sequence shown here is derived from an EMBL/GenBank/DDBJ whole genome shotgun (WGS) entry which is preliminary data.</text>
</comment>
<evidence type="ECO:0000313" key="2">
    <source>
        <dbReference type="EMBL" id="RTR30725.1"/>
    </source>
</evidence>
<dbReference type="EMBL" id="RXPE01000001">
    <property type="protein sequence ID" value="RTR30725.1"/>
    <property type="molecule type" value="Genomic_DNA"/>
</dbReference>
<dbReference type="RefSeq" id="WP_126350753.1">
    <property type="nucleotide sequence ID" value="NZ_CP086380.1"/>
</dbReference>
<feature type="domain" description="MnmC-like methyltransferase" evidence="1">
    <location>
        <begin position="118"/>
        <end position="232"/>
    </location>
</feature>
<dbReference type="Pfam" id="PF05430">
    <property type="entry name" value="Methyltransf_30"/>
    <property type="match status" value="1"/>
</dbReference>
<proteinExistence type="predicted"/>
<organism evidence="2 3">
    <name type="scientific">Deinococcus radiophilus</name>
    <dbReference type="NCBI Taxonomy" id="32062"/>
    <lineage>
        <taxon>Bacteria</taxon>
        <taxon>Thermotogati</taxon>
        <taxon>Deinococcota</taxon>
        <taxon>Deinococci</taxon>
        <taxon>Deinococcales</taxon>
        <taxon>Deinococcaceae</taxon>
        <taxon>Deinococcus</taxon>
    </lineage>
</organism>
<dbReference type="InterPro" id="IPR008471">
    <property type="entry name" value="MnmC-like_methylTransf"/>
</dbReference>
<name>A0A431W5E3_9DEIO</name>
<gene>
    <name evidence="2" type="ORF">EJ104_00245</name>
</gene>
<dbReference type="GO" id="GO:0004808">
    <property type="term" value="F:tRNA (5-methylaminomethyl-2-thiouridylate)(34)-methyltransferase activity"/>
    <property type="evidence" value="ECO:0007669"/>
    <property type="project" value="InterPro"/>
</dbReference>
<dbReference type="NCBIfam" id="NF033855">
    <property type="entry name" value="tRNA_MNMC2"/>
    <property type="match status" value="1"/>
</dbReference>
<keyword evidence="3" id="KW-1185">Reference proteome</keyword>
<dbReference type="SUPFAM" id="SSF53335">
    <property type="entry name" value="S-adenosyl-L-methionine-dependent methyltransferases"/>
    <property type="match status" value="1"/>
</dbReference>
<dbReference type="PANTHER" id="PTHR39963">
    <property type="entry name" value="SLL0983 PROTEIN"/>
    <property type="match status" value="1"/>
</dbReference>
<dbReference type="Proteomes" id="UP000277766">
    <property type="component" value="Unassembled WGS sequence"/>
</dbReference>
<dbReference type="CDD" id="cd02440">
    <property type="entry name" value="AdoMet_MTases"/>
    <property type="match status" value="1"/>
</dbReference>
<dbReference type="AlphaFoldDB" id="A0A431W5E3"/>
<dbReference type="PANTHER" id="PTHR39963:SF1">
    <property type="entry name" value="MNMC-LIKE METHYLTRANSFERASE DOMAIN-CONTAINING PROTEIN"/>
    <property type="match status" value="1"/>
</dbReference>
<evidence type="ECO:0000313" key="3">
    <source>
        <dbReference type="Proteomes" id="UP000277766"/>
    </source>
</evidence>
<protein>
    <recommendedName>
        <fullName evidence="1">MnmC-like methyltransferase domain-containing protein</fullName>
    </recommendedName>
</protein>
<reference evidence="2 3" key="1">
    <citation type="submission" date="2018-12" db="EMBL/GenBank/DDBJ databases">
        <title>Deinococcus radiophilus ATCC 27603 genome sequencing and assembly.</title>
        <authorList>
            <person name="Maclea K.S."/>
            <person name="Maynard C.R."/>
        </authorList>
    </citation>
    <scope>NUCLEOTIDE SEQUENCE [LARGE SCALE GENOMIC DNA]</scope>
    <source>
        <strain evidence="2 3">ATCC 27603</strain>
    </source>
</reference>
<dbReference type="Gene3D" id="3.40.50.150">
    <property type="entry name" value="Vaccinia Virus protein VP39"/>
    <property type="match status" value="1"/>
</dbReference>
<evidence type="ECO:0000259" key="1">
    <source>
        <dbReference type="Pfam" id="PF05430"/>
    </source>
</evidence>
<accession>A0A431W5E3</accession>
<dbReference type="OrthoDB" id="9786494at2"/>
<dbReference type="InterPro" id="IPR047785">
    <property type="entry name" value="tRNA_MNMC2"/>
</dbReference>
<dbReference type="InterPro" id="IPR029063">
    <property type="entry name" value="SAM-dependent_MTases_sf"/>
</dbReference>
<sequence>MVRDSAHPATATITAQQLSEADLRSTADGSLTVHSVRFGQTYGSVHGAQAQARHVFVQGSGTDQGDEARVLEIGFGVGQNFRATLEARQDKALDYLAYEFDPVSAEVLRRLDPPEYPAWTALLNAWPPTPGTPLAVQVDQVRLRVQQQDALVADFPAGWATAVYLDGFSPDANPELWSETFLARVAFALAPGGVLTTYSAAGRVRRALQAAGLEVERCPGPPGKREFLRAVLP</sequence>
<dbReference type="GO" id="GO:0016645">
    <property type="term" value="F:oxidoreductase activity, acting on the CH-NH group of donors"/>
    <property type="evidence" value="ECO:0007669"/>
    <property type="project" value="InterPro"/>
</dbReference>